<dbReference type="Proteomes" id="UP000010802">
    <property type="component" value="Chromosome"/>
</dbReference>
<name>U4QCB0_TEPAE</name>
<dbReference type="HOGENOM" id="CLU_1884790_0_0_9"/>
<dbReference type="SUPFAM" id="SSF48452">
    <property type="entry name" value="TPR-like"/>
    <property type="match status" value="1"/>
</dbReference>
<evidence type="ECO:0008006" key="3">
    <source>
        <dbReference type="Google" id="ProtNLM"/>
    </source>
</evidence>
<dbReference type="eggNOG" id="COG0457">
    <property type="taxonomic scope" value="Bacteria"/>
</dbReference>
<dbReference type="OrthoDB" id="9815923at2"/>
<dbReference type="Gene3D" id="1.25.40.10">
    <property type="entry name" value="Tetratricopeptide repeat domain"/>
    <property type="match status" value="1"/>
</dbReference>
<evidence type="ECO:0000313" key="2">
    <source>
        <dbReference type="Proteomes" id="UP000010802"/>
    </source>
</evidence>
<proteinExistence type="predicted"/>
<protein>
    <recommendedName>
        <fullName evidence="3">Tetratricopeptide repeat protein</fullName>
    </recommendedName>
</protein>
<accession>U4QCB0</accession>
<evidence type="ECO:0000313" key="1">
    <source>
        <dbReference type="EMBL" id="CDI40516.1"/>
    </source>
</evidence>
<organism evidence="1 2">
    <name type="scientific">Tepidanaerobacter acetatoxydans (strain DSM 21804 / JCM 16047 / Re1)</name>
    <dbReference type="NCBI Taxonomy" id="1209989"/>
    <lineage>
        <taxon>Bacteria</taxon>
        <taxon>Bacillati</taxon>
        <taxon>Bacillota</taxon>
        <taxon>Clostridia</taxon>
        <taxon>Thermosediminibacterales</taxon>
        <taxon>Tepidanaerobacteraceae</taxon>
        <taxon>Tepidanaerobacter</taxon>
    </lineage>
</organism>
<dbReference type="InterPro" id="IPR011990">
    <property type="entry name" value="TPR-like_helical_dom_sf"/>
</dbReference>
<keyword evidence="2" id="KW-1185">Reference proteome</keyword>
<reference evidence="2" key="1">
    <citation type="journal article" date="2013" name="Genome Announc.">
        <title>First genome sequence of a syntrophic acetate-oxidizing bacterium, Tepidanaerobacter acetatoxydans strain Re1.</title>
        <authorList>
            <person name="Manzoor S."/>
            <person name="Bongcam-Rudloff E."/>
            <person name="Schnurer A."/>
            <person name="Muller B."/>
        </authorList>
    </citation>
    <scope>NUCLEOTIDE SEQUENCE [LARGE SCALE GENOMIC DNA]</scope>
    <source>
        <strain evidence="2">Re1</strain>
    </source>
</reference>
<dbReference type="KEGG" id="tae:TepiRe1_0917"/>
<gene>
    <name evidence="1" type="ordered locus">TEPIRE1_0917</name>
</gene>
<dbReference type="AlphaFoldDB" id="U4QCB0"/>
<dbReference type="EMBL" id="HF563609">
    <property type="protein sequence ID" value="CDI40516.1"/>
    <property type="molecule type" value="Genomic_DNA"/>
</dbReference>
<sequence>MLLDYLLKNPNDKFQHVNLGVEYFNAGEYNGMANTTAGTGSYKARYMIAFCYEKLGQLHDAVQEYTKLLIAKPGYGQVFRKLFEIFVKNEKPGTVREFFDKYVEKTNPANQEICRFITHTYIIVLQQQTKKPSFL</sequence>
<dbReference type="RefSeq" id="WP_023211402.1">
    <property type="nucleotide sequence ID" value="NC_015519.1"/>
</dbReference>